<gene>
    <name evidence="7" type="primary">emrB_1</name>
    <name evidence="7" type="ORF">NCTC10860_02035</name>
</gene>
<comment type="subcellular location">
    <subcellularLocation>
        <location evidence="1">Membrane</location>
        <topology evidence="1">Multi-pass membrane protein</topology>
    </subcellularLocation>
</comment>
<proteinExistence type="predicted"/>
<keyword evidence="2" id="KW-0813">Transport</keyword>
<dbReference type="PANTHER" id="PTHR42718">
    <property type="entry name" value="MAJOR FACILITATOR SUPERFAMILY MULTIDRUG TRANSPORTER MFSC"/>
    <property type="match status" value="1"/>
</dbReference>
<feature type="transmembrane region" description="Helical" evidence="6">
    <location>
        <begin position="189"/>
        <end position="206"/>
    </location>
</feature>
<feature type="transmembrane region" description="Helical" evidence="6">
    <location>
        <begin position="122"/>
        <end position="142"/>
    </location>
</feature>
<feature type="transmembrane region" description="Helical" evidence="6">
    <location>
        <begin position="154"/>
        <end position="177"/>
    </location>
</feature>
<dbReference type="Proteomes" id="UP000254084">
    <property type="component" value="Unassembled WGS sequence"/>
</dbReference>
<name>A0A379K4V5_ECTOL</name>
<feature type="transmembrane region" description="Helical" evidence="6">
    <location>
        <begin position="58"/>
        <end position="77"/>
    </location>
</feature>
<evidence type="ECO:0000313" key="8">
    <source>
        <dbReference type="Proteomes" id="UP000254084"/>
    </source>
</evidence>
<dbReference type="SUPFAM" id="SSF103473">
    <property type="entry name" value="MFS general substrate transporter"/>
    <property type="match status" value="1"/>
</dbReference>
<dbReference type="Gene3D" id="1.20.1250.20">
    <property type="entry name" value="MFS general substrate transporter like domains"/>
    <property type="match status" value="1"/>
</dbReference>
<feature type="transmembrane region" description="Helical" evidence="6">
    <location>
        <begin position="265"/>
        <end position="282"/>
    </location>
</feature>
<sequence length="297" mass="31996">MLPGLESGGHRKDWLESQLIVGLGSVALVSLILFVILQISRPNPLINLGVLRERNFGLASISSLGLGVGLYGSIYVLPLYLAQIQGYNALQIGEVIMWMGVPQLFLIPLVPKLMKIISPKWLCALGFALFGAASFFSGVLNLDFAGEQFQHIQIVRALGQPLVMVTVSLIATAYILPQDAGSASSLFNILRNLGGAIGIALLATLLDDRAKVYFDYLRESIVPTNPQVEERLHLLTQTLGSEQAALAKLSQIVHEQAIIMAYNDAFHFIGIALGVSMLAILLTRKLPQNMAGGGAAH</sequence>
<reference evidence="7 8" key="1">
    <citation type="submission" date="2018-06" db="EMBL/GenBank/DDBJ databases">
        <authorList>
            <consortium name="Pathogen Informatics"/>
            <person name="Doyle S."/>
        </authorList>
    </citation>
    <scope>NUCLEOTIDE SEQUENCE [LARGE SCALE GENOMIC DNA]</scope>
    <source>
        <strain evidence="7 8">NCTC10860</strain>
    </source>
</reference>
<accession>A0A379K4V5</accession>
<evidence type="ECO:0000256" key="4">
    <source>
        <dbReference type="ARBA" id="ARBA00022989"/>
    </source>
</evidence>
<dbReference type="EMBL" id="UGUW01000004">
    <property type="protein sequence ID" value="SUD59735.1"/>
    <property type="molecule type" value="Genomic_DNA"/>
</dbReference>
<dbReference type="GO" id="GO:0016020">
    <property type="term" value="C:membrane"/>
    <property type="evidence" value="ECO:0007669"/>
    <property type="project" value="UniProtKB-SubCell"/>
</dbReference>
<evidence type="ECO:0000256" key="1">
    <source>
        <dbReference type="ARBA" id="ARBA00004141"/>
    </source>
</evidence>
<keyword evidence="3 6" id="KW-0812">Transmembrane</keyword>
<dbReference type="AlphaFoldDB" id="A0A379K4V5"/>
<evidence type="ECO:0000256" key="3">
    <source>
        <dbReference type="ARBA" id="ARBA00022692"/>
    </source>
</evidence>
<protein>
    <submittedName>
        <fullName evidence="7">EmrB/QacA family drug resistance transporter</fullName>
    </submittedName>
</protein>
<evidence type="ECO:0000256" key="5">
    <source>
        <dbReference type="ARBA" id="ARBA00023136"/>
    </source>
</evidence>
<dbReference type="InterPro" id="IPR036259">
    <property type="entry name" value="MFS_trans_sf"/>
</dbReference>
<dbReference type="PANTHER" id="PTHR42718:SF9">
    <property type="entry name" value="MAJOR FACILITATOR SUPERFAMILY MULTIDRUG TRANSPORTER MFSC"/>
    <property type="match status" value="1"/>
</dbReference>
<keyword evidence="5 6" id="KW-0472">Membrane</keyword>
<keyword evidence="4 6" id="KW-1133">Transmembrane helix</keyword>
<feature type="transmembrane region" description="Helical" evidence="6">
    <location>
        <begin position="89"/>
        <end position="110"/>
    </location>
</feature>
<evidence type="ECO:0000256" key="6">
    <source>
        <dbReference type="SAM" id="Phobius"/>
    </source>
</evidence>
<evidence type="ECO:0000313" key="7">
    <source>
        <dbReference type="EMBL" id="SUD59735.1"/>
    </source>
</evidence>
<feature type="transmembrane region" description="Helical" evidence="6">
    <location>
        <begin position="20"/>
        <end position="37"/>
    </location>
</feature>
<organism evidence="7 8">
    <name type="scientific">Ectopseudomonas oleovorans</name>
    <name type="common">Pseudomonas oleovorans</name>
    <dbReference type="NCBI Taxonomy" id="301"/>
    <lineage>
        <taxon>Bacteria</taxon>
        <taxon>Pseudomonadati</taxon>
        <taxon>Pseudomonadota</taxon>
        <taxon>Gammaproteobacteria</taxon>
        <taxon>Pseudomonadales</taxon>
        <taxon>Pseudomonadaceae</taxon>
        <taxon>Ectopseudomonas</taxon>
    </lineage>
</organism>
<evidence type="ECO:0000256" key="2">
    <source>
        <dbReference type="ARBA" id="ARBA00022448"/>
    </source>
</evidence>